<dbReference type="OMA" id="VPQPQDC"/>
<keyword evidence="4" id="KW-0245">EGF-like domain</keyword>
<feature type="transmembrane region" description="Helical" evidence="6">
    <location>
        <begin position="634"/>
        <end position="655"/>
    </location>
</feature>
<dbReference type="Gene3D" id="2.10.25.10">
    <property type="entry name" value="Laminin"/>
    <property type="match status" value="1"/>
</dbReference>
<dbReference type="SUPFAM" id="SSF57196">
    <property type="entry name" value="EGF/Laminin"/>
    <property type="match status" value="1"/>
</dbReference>
<protein>
    <submittedName>
        <fullName evidence="9">Vasorin isoform X1</fullName>
    </submittedName>
</protein>
<dbReference type="Pfam" id="PF13855">
    <property type="entry name" value="LRR_8"/>
    <property type="match status" value="2"/>
</dbReference>
<dbReference type="PROSITE" id="PS51450">
    <property type="entry name" value="LRR"/>
    <property type="match status" value="3"/>
</dbReference>
<keyword evidence="6" id="KW-0472">Membrane</keyword>
<dbReference type="PROSITE" id="PS50026">
    <property type="entry name" value="EGF_3"/>
    <property type="match status" value="1"/>
</dbReference>
<evidence type="ECO:0000256" key="2">
    <source>
        <dbReference type="ARBA" id="ARBA00022729"/>
    </source>
</evidence>
<dbReference type="RefSeq" id="XP_025027384.1">
    <property type="nucleotide sequence ID" value="XM_025171616.1"/>
</dbReference>
<dbReference type="FunFam" id="3.80.10.10:FF:000211">
    <property type="entry name" value="vasorin"/>
    <property type="match status" value="1"/>
</dbReference>
<feature type="region of interest" description="Disordered" evidence="5">
    <location>
        <begin position="417"/>
        <end position="471"/>
    </location>
</feature>
<dbReference type="AlphaFoldDB" id="A0A9F5IM15"/>
<dbReference type="PANTHER" id="PTHR45712">
    <property type="entry name" value="AGAP008170-PA"/>
    <property type="match status" value="1"/>
</dbReference>
<dbReference type="InterPro" id="IPR013783">
    <property type="entry name" value="Ig-like_fold"/>
</dbReference>
<dbReference type="SMART" id="SM00369">
    <property type="entry name" value="LRR_TYP"/>
    <property type="match status" value="8"/>
</dbReference>
<organism evidence="8 9">
    <name type="scientific">Python bivittatus</name>
    <name type="common">Burmese python</name>
    <name type="synonym">Python molurus bivittatus</name>
    <dbReference type="NCBI Taxonomy" id="176946"/>
    <lineage>
        <taxon>Eukaryota</taxon>
        <taxon>Metazoa</taxon>
        <taxon>Chordata</taxon>
        <taxon>Craniata</taxon>
        <taxon>Vertebrata</taxon>
        <taxon>Euteleostomi</taxon>
        <taxon>Lepidosauria</taxon>
        <taxon>Squamata</taxon>
        <taxon>Bifurcata</taxon>
        <taxon>Unidentata</taxon>
        <taxon>Episquamata</taxon>
        <taxon>Toxicofera</taxon>
        <taxon>Serpentes</taxon>
        <taxon>Henophidia</taxon>
        <taxon>Pythonidae</taxon>
        <taxon>Python</taxon>
    </lineage>
</organism>
<evidence type="ECO:0000313" key="9">
    <source>
        <dbReference type="RefSeq" id="XP_025027384.1"/>
    </source>
</evidence>
<dbReference type="InterPro" id="IPR000483">
    <property type="entry name" value="Cys-rich_flank_reg_C"/>
</dbReference>
<feature type="disulfide bond" evidence="4">
    <location>
        <begin position="498"/>
        <end position="507"/>
    </location>
</feature>
<dbReference type="Gene3D" id="2.60.40.10">
    <property type="entry name" value="Immunoglobulins"/>
    <property type="match status" value="1"/>
</dbReference>
<reference evidence="9" key="1">
    <citation type="submission" date="2025-08" db="UniProtKB">
        <authorList>
            <consortium name="RefSeq"/>
        </authorList>
    </citation>
    <scope>IDENTIFICATION</scope>
    <source>
        <tissue evidence="9">Liver</tissue>
    </source>
</reference>
<comment type="caution">
    <text evidence="4">Lacks conserved residue(s) required for the propagation of feature annotation.</text>
</comment>
<name>A0A9F5IM15_PYTBI</name>
<accession>A0A9F5IM15</accession>
<evidence type="ECO:0000259" key="7">
    <source>
        <dbReference type="PROSITE" id="PS50026"/>
    </source>
</evidence>
<evidence type="ECO:0000256" key="4">
    <source>
        <dbReference type="PROSITE-ProRule" id="PRU00076"/>
    </source>
</evidence>
<proteinExistence type="predicted"/>
<dbReference type="Gene3D" id="3.80.10.10">
    <property type="entry name" value="Ribonuclease Inhibitor"/>
    <property type="match status" value="2"/>
</dbReference>
<evidence type="ECO:0000256" key="3">
    <source>
        <dbReference type="ARBA" id="ARBA00022737"/>
    </source>
</evidence>
<evidence type="ECO:0000256" key="5">
    <source>
        <dbReference type="SAM" id="MobiDB-lite"/>
    </source>
</evidence>
<dbReference type="Pfam" id="PF00008">
    <property type="entry name" value="EGF"/>
    <property type="match status" value="1"/>
</dbReference>
<dbReference type="InterPro" id="IPR000742">
    <property type="entry name" value="EGF"/>
</dbReference>
<evidence type="ECO:0000313" key="8">
    <source>
        <dbReference type="Proteomes" id="UP000695026"/>
    </source>
</evidence>
<dbReference type="Proteomes" id="UP000695026">
    <property type="component" value="Unplaced"/>
</dbReference>
<keyword evidence="6" id="KW-1133">Transmembrane helix</keyword>
<dbReference type="SUPFAM" id="SSF52058">
    <property type="entry name" value="L domain-like"/>
    <property type="match status" value="1"/>
</dbReference>
<feature type="domain" description="EGF-like" evidence="7">
    <location>
        <begin position="471"/>
        <end position="508"/>
    </location>
</feature>
<gene>
    <name evidence="9" type="primary">VASN</name>
</gene>
<dbReference type="InterPro" id="IPR001611">
    <property type="entry name" value="Leu-rich_rpt"/>
</dbReference>
<dbReference type="InterPro" id="IPR032675">
    <property type="entry name" value="LRR_dom_sf"/>
</dbReference>
<dbReference type="GeneID" id="103054987"/>
<dbReference type="OrthoDB" id="676979at2759"/>
<dbReference type="PANTHER" id="PTHR45712:SF1">
    <property type="entry name" value="NEPHROCAN"/>
    <property type="match status" value="1"/>
</dbReference>
<keyword evidence="2" id="KW-0732">Signal</keyword>
<evidence type="ECO:0000256" key="6">
    <source>
        <dbReference type="SAM" id="Phobius"/>
    </source>
</evidence>
<evidence type="ECO:0000256" key="1">
    <source>
        <dbReference type="ARBA" id="ARBA00022614"/>
    </source>
</evidence>
<dbReference type="PROSITE" id="PS01186">
    <property type="entry name" value="EGF_2"/>
    <property type="match status" value="1"/>
</dbReference>
<keyword evidence="3" id="KW-0677">Repeat</keyword>
<dbReference type="GO" id="GO:0005615">
    <property type="term" value="C:extracellular space"/>
    <property type="evidence" value="ECO:0007669"/>
    <property type="project" value="TreeGrafter"/>
</dbReference>
<keyword evidence="1" id="KW-0433">Leucine-rich repeat</keyword>
<dbReference type="InterPro" id="IPR050333">
    <property type="entry name" value="SLRP"/>
</dbReference>
<dbReference type="PROSITE" id="PS00022">
    <property type="entry name" value="EGF_1"/>
    <property type="match status" value="1"/>
</dbReference>
<keyword evidence="6" id="KW-0812">Transmembrane</keyword>
<keyword evidence="4" id="KW-1015">Disulfide bond</keyword>
<dbReference type="InterPro" id="IPR003591">
    <property type="entry name" value="Leu-rich_rpt_typical-subtyp"/>
</dbReference>
<dbReference type="CTD" id="114990"/>
<sequence length="731" mass="79630">MPDWLPGDPGTRPGCDAGTLVRQCARRRPGYPSSWTRLRTRRKMGLSWARSGEGRGQQVCSSWRSYTMRLPLIWILLLFPAGILAQGCPANCQCNQPQTVFCISRRSPVVPQGLPPDTAHLYMFESGIRSLSEDSFAGLSTLQLLDLSQNLISSLPRNVFQPLPGLYNLDLSSNQLQEITNESFHGLHLLERLYLDRNRIQVIHPAAFDSLENLLELKLQDNQLQTVPPLNLPTLLLLDISRNKITALEGGTFQVQSLESLKIAGLGLSSLDEELLQGLRNLHELDVSDNLLARVPGVLNQLPGLTKLSLAGNGLISQLRAEDFQELQRLQELDVSNLNLNSLPWDFFGSFPKLRAVTAAENPFNCVCQMSWIVSGASLSKALLRRSEETRCHFPPKNAGRLLQQLEYADFGCPTTTTSTTTLRATSPKLATPIASSRPVPPEPSTASPTARDGSLTPTPSLAPEHQPSPEAELCPPHTCLNGGLCQPGPDSHLECICPLGFAGLYCEVPRGQVTSPPEPTRAKQIAIKHVGGTSLKVDLQNYIRSKTQLKGIRMTYWNLSGPDRRPVTLSLPATLPEYTVRALKPNSSYHICVGALGDKAHEEDFCVEAHTLHLTHQQHAPVIQSRGPNLPVVVAPSVAAVLLLLGAAAAGSYYGQRRRRQRKAQAAPGAAGSSPLELEGVKICSEKAEPAVQSPKTAVPVPIGLECEVPLMQPHYTGTATPRALGPSYF</sequence>
<keyword evidence="8" id="KW-1185">Reference proteome</keyword>
<dbReference type="SMART" id="SM00082">
    <property type="entry name" value="LRRCT"/>
    <property type="match status" value="1"/>
</dbReference>